<dbReference type="EMBL" id="MFIV01000199">
    <property type="protein sequence ID" value="OGF97876.1"/>
    <property type="molecule type" value="Genomic_DNA"/>
</dbReference>
<name>A0A1F5YD29_9BACT</name>
<evidence type="ECO:0000256" key="1">
    <source>
        <dbReference type="SAM" id="Phobius"/>
    </source>
</evidence>
<evidence type="ECO:0000313" key="3">
    <source>
        <dbReference type="Proteomes" id="UP000176992"/>
    </source>
</evidence>
<reference evidence="2 3" key="1">
    <citation type="journal article" date="2016" name="Nat. Commun.">
        <title>Thousands of microbial genomes shed light on interconnected biogeochemical processes in an aquifer system.</title>
        <authorList>
            <person name="Anantharaman K."/>
            <person name="Brown C.T."/>
            <person name="Hug L.A."/>
            <person name="Sharon I."/>
            <person name="Castelle C.J."/>
            <person name="Probst A.J."/>
            <person name="Thomas B.C."/>
            <person name="Singh A."/>
            <person name="Wilkins M.J."/>
            <person name="Karaoz U."/>
            <person name="Brodie E.L."/>
            <person name="Williams K.H."/>
            <person name="Hubbard S.S."/>
            <person name="Banfield J.F."/>
        </authorList>
    </citation>
    <scope>NUCLEOTIDE SEQUENCE [LARGE SCALE GENOMIC DNA]</scope>
</reference>
<keyword evidence="1" id="KW-0812">Transmembrane</keyword>
<organism evidence="2 3">
    <name type="scientific">Candidatus Glassbacteria bacterium GWA2_58_10</name>
    <dbReference type="NCBI Taxonomy" id="1817865"/>
    <lineage>
        <taxon>Bacteria</taxon>
        <taxon>Candidatus Glassiibacteriota</taxon>
    </lineage>
</organism>
<comment type="caution">
    <text evidence="2">The sequence shown here is derived from an EMBL/GenBank/DDBJ whole genome shotgun (WGS) entry which is preliminary data.</text>
</comment>
<keyword evidence="1" id="KW-1133">Transmembrane helix</keyword>
<sequence length="201" mass="21424">MAFQPAAGLSAGIYQKNRYSPGPQIFSSQMQPRKLKGRKMSRIVTAIFSFVIAALPLIAVCEKRDPLSAPSDYPPLEGATVRLSGLSGCETRTSSVAVSGQDRLHAGEKDGKVSFEHSGAVFNCCMDSISISILSIKPGVVRVLETEHTANACRCNCNYTVFGEITGLEGGMITIEVASATAPEKVLDSRTFCIGCDTIIN</sequence>
<gene>
    <name evidence="2" type="ORF">A2Z86_01570</name>
</gene>
<keyword evidence="1" id="KW-0472">Membrane</keyword>
<dbReference type="AlphaFoldDB" id="A0A1F5YD29"/>
<feature type="transmembrane region" description="Helical" evidence="1">
    <location>
        <begin position="40"/>
        <end position="60"/>
    </location>
</feature>
<proteinExistence type="predicted"/>
<evidence type="ECO:0000313" key="2">
    <source>
        <dbReference type="EMBL" id="OGF97876.1"/>
    </source>
</evidence>
<protein>
    <submittedName>
        <fullName evidence="2">Uncharacterized protein</fullName>
    </submittedName>
</protein>
<accession>A0A1F5YD29</accession>
<dbReference type="Proteomes" id="UP000176992">
    <property type="component" value="Unassembled WGS sequence"/>
</dbReference>